<dbReference type="RefSeq" id="WP_227748876.1">
    <property type="nucleotide sequence ID" value="NZ_JACSPN010000035.1"/>
</dbReference>
<dbReference type="Proteomes" id="UP000822993">
    <property type="component" value="Unassembled WGS sequence"/>
</dbReference>
<gene>
    <name evidence="1" type="ORF">H9623_17995</name>
</gene>
<name>A0A9D5UFM6_9CELL</name>
<accession>A0A9D5UFM6</accession>
<dbReference type="EMBL" id="JACSPN010000035">
    <property type="protein sequence ID" value="MBE7702186.1"/>
    <property type="molecule type" value="Genomic_DNA"/>
</dbReference>
<comment type="caution">
    <text evidence="1">The sequence shown here is derived from an EMBL/GenBank/DDBJ whole genome shotgun (WGS) entry which is preliminary data.</text>
</comment>
<reference evidence="1 2" key="1">
    <citation type="submission" date="2020-08" db="EMBL/GenBank/DDBJ databases">
        <title>A Genomic Blueprint of the Chicken Gut Microbiome.</title>
        <authorList>
            <person name="Gilroy R."/>
            <person name="Ravi A."/>
            <person name="Getino M."/>
            <person name="Pursley I."/>
            <person name="Horton D.L."/>
            <person name="Alikhan N.-F."/>
            <person name="Baker D."/>
            <person name="Gharbi K."/>
            <person name="Hall N."/>
            <person name="Watson M."/>
            <person name="Adriaenssens E.M."/>
            <person name="Foster-Nyarko E."/>
            <person name="Jarju S."/>
            <person name="Secka A."/>
            <person name="Antonio M."/>
            <person name="Oren A."/>
            <person name="Chaudhuri R."/>
            <person name="La Ragione R.M."/>
            <person name="Hildebrand F."/>
            <person name="Pallen M.J."/>
        </authorList>
    </citation>
    <scope>NUCLEOTIDE SEQUENCE [LARGE SCALE GENOMIC DNA]</scope>
    <source>
        <strain evidence="1 2">Sa1BUA8</strain>
    </source>
</reference>
<evidence type="ECO:0000313" key="2">
    <source>
        <dbReference type="Proteomes" id="UP000822993"/>
    </source>
</evidence>
<keyword evidence="2" id="KW-1185">Reference proteome</keyword>
<sequence length="96" mass="10628">MSDNYQDLPIENLTYLDGWLNLAYERRRRQGLPGLDASVRPNPNGPGVVVRVYSPADVDETRALIAAAQDTRQRAIENRAARAVEGEPAPTPRWAG</sequence>
<organism evidence="1 2">
    <name type="scientific">Oerskovia douganii</name>
    <dbReference type="NCBI Taxonomy" id="2762210"/>
    <lineage>
        <taxon>Bacteria</taxon>
        <taxon>Bacillati</taxon>
        <taxon>Actinomycetota</taxon>
        <taxon>Actinomycetes</taxon>
        <taxon>Micrococcales</taxon>
        <taxon>Cellulomonadaceae</taxon>
        <taxon>Oerskovia</taxon>
    </lineage>
</organism>
<evidence type="ECO:0000313" key="1">
    <source>
        <dbReference type="EMBL" id="MBE7702186.1"/>
    </source>
</evidence>
<protein>
    <submittedName>
        <fullName evidence="1">Uncharacterized protein</fullName>
    </submittedName>
</protein>
<dbReference type="AlphaFoldDB" id="A0A9D5UFM6"/>
<feature type="non-terminal residue" evidence="1">
    <location>
        <position position="96"/>
    </location>
</feature>
<proteinExistence type="predicted"/>